<evidence type="ECO:0000259" key="3">
    <source>
        <dbReference type="Pfam" id="PF07883"/>
    </source>
</evidence>
<name>A0ABW3P9P1_9SPHN</name>
<dbReference type="Pfam" id="PF07883">
    <property type="entry name" value="Cupin_2"/>
    <property type="match status" value="1"/>
</dbReference>
<protein>
    <submittedName>
        <fullName evidence="4">Cupin domain-containing protein</fullName>
    </submittedName>
</protein>
<comment type="caution">
    <text evidence="4">The sequence shown here is derived from an EMBL/GenBank/DDBJ whole genome shotgun (WGS) entry which is preliminary data.</text>
</comment>
<dbReference type="InterPro" id="IPR051610">
    <property type="entry name" value="GPI/OXD"/>
</dbReference>
<dbReference type="Proteomes" id="UP001597203">
    <property type="component" value="Unassembled WGS sequence"/>
</dbReference>
<dbReference type="RefSeq" id="WP_380915373.1">
    <property type="nucleotide sequence ID" value="NZ_JBHTLS010000135.1"/>
</dbReference>
<accession>A0ABW3P9P1</accession>
<feature type="signal peptide" evidence="2">
    <location>
        <begin position="1"/>
        <end position="17"/>
    </location>
</feature>
<dbReference type="InterPro" id="IPR011051">
    <property type="entry name" value="RmlC_Cupin_sf"/>
</dbReference>
<organism evidence="4 5">
    <name type="scientific">Sphingobium olei</name>
    <dbReference type="NCBI Taxonomy" id="420955"/>
    <lineage>
        <taxon>Bacteria</taxon>
        <taxon>Pseudomonadati</taxon>
        <taxon>Pseudomonadota</taxon>
        <taxon>Alphaproteobacteria</taxon>
        <taxon>Sphingomonadales</taxon>
        <taxon>Sphingomonadaceae</taxon>
        <taxon>Sphingobium</taxon>
    </lineage>
</organism>
<evidence type="ECO:0000256" key="2">
    <source>
        <dbReference type="SAM" id="SignalP"/>
    </source>
</evidence>
<dbReference type="EMBL" id="JBHTLS010000135">
    <property type="protein sequence ID" value="MFD1107648.1"/>
    <property type="molecule type" value="Genomic_DNA"/>
</dbReference>
<keyword evidence="1" id="KW-0479">Metal-binding</keyword>
<dbReference type="PANTHER" id="PTHR35848">
    <property type="entry name" value="OXALATE-BINDING PROTEIN"/>
    <property type="match status" value="1"/>
</dbReference>
<keyword evidence="2" id="KW-0732">Signal</keyword>
<feature type="chain" id="PRO_5047501890" evidence="2">
    <location>
        <begin position="18"/>
        <end position="133"/>
    </location>
</feature>
<reference evidence="5" key="1">
    <citation type="journal article" date="2019" name="Int. J. Syst. Evol. Microbiol.">
        <title>The Global Catalogue of Microorganisms (GCM) 10K type strain sequencing project: providing services to taxonomists for standard genome sequencing and annotation.</title>
        <authorList>
            <consortium name="The Broad Institute Genomics Platform"/>
            <consortium name="The Broad Institute Genome Sequencing Center for Infectious Disease"/>
            <person name="Wu L."/>
            <person name="Ma J."/>
        </authorList>
    </citation>
    <scope>NUCLEOTIDE SEQUENCE [LARGE SCALE GENOMIC DNA]</scope>
    <source>
        <strain evidence="5">CCUG 54329</strain>
    </source>
</reference>
<dbReference type="InterPro" id="IPR014710">
    <property type="entry name" value="RmlC-like_jellyroll"/>
</dbReference>
<feature type="domain" description="Cupin type-2" evidence="3">
    <location>
        <begin position="51"/>
        <end position="117"/>
    </location>
</feature>
<evidence type="ECO:0000256" key="1">
    <source>
        <dbReference type="ARBA" id="ARBA00022723"/>
    </source>
</evidence>
<dbReference type="Gene3D" id="2.60.120.10">
    <property type="entry name" value="Jelly Rolls"/>
    <property type="match status" value="1"/>
</dbReference>
<sequence length="133" mass="14259">MTPALLLLIAAATPAPASTVVQKDSAEHYVWGGVNDGWHLVKGNDLSVIQERLQPGSSEVRHRHLKARQFFFVLSGELTMEAAGVTHRLTARQGIEIAPGTPHQAQNRSAAPVDILVTSSPKSHGDRVEEPAG</sequence>
<evidence type="ECO:0000313" key="4">
    <source>
        <dbReference type="EMBL" id="MFD1107648.1"/>
    </source>
</evidence>
<gene>
    <name evidence="4" type="ORF">ACFQ24_22505</name>
</gene>
<proteinExistence type="predicted"/>
<dbReference type="PANTHER" id="PTHR35848:SF9">
    <property type="entry name" value="SLL1358 PROTEIN"/>
    <property type="match status" value="1"/>
</dbReference>
<keyword evidence="5" id="KW-1185">Reference proteome</keyword>
<dbReference type="InterPro" id="IPR013096">
    <property type="entry name" value="Cupin_2"/>
</dbReference>
<evidence type="ECO:0000313" key="5">
    <source>
        <dbReference type="Proteomes" id="UP001597203"/>
    </source>
</evidence>
<dbReference type="SUPFAM" id="SSF51182">
    <property type="entry name" value="RmlC-like cupins"/>
    <property type="match status" value="1"/>
</dbReference>